<dbReference type="InterPro" id="IPR023213">
    <property type="entry name" value="CAT-like_dom_sf"/>
</dbReference>
<dbReference type="Gene3D" id="3.30.559.10">
    <property type="entry name" value="Chloramphenicol acetyltransferase-like domain"/>
    <property type="match status" value="1"/>
</dbReference>
<accession>A0A1E3T0Q5</accession>
<dbReference type="OrthoDB" id="8183309at2"/>
<sequence>MARLALLDQAAFLRLRANGQGSAVQCTWVYDRDVDLTELRRFNDHLGAGLLGRRIERARVPFGRHRWVVDHRSPGIVIDARRPRSQVATWIEARGCIPVDPEHGPTFHLGVLPLDDGGAAVTLVTSHCIVDGLGLATAITDAVNGKGRNLGYPQPNSRPRWRAVAEDLVDVLATLPAAARALIATLRITIEANADRRPRVHPPPTPVDDEPTALPAVIVHTDAAAWEARARELNGSGNSLFVAYMAALAQQSGRMHTDGKAVTVVLPVSDRGIDDDRANALTSIALTVDRRRVDEDLSAVRADIRNRLTSLGTEPNEMLAGLPLVPFTPRWLARRAESIAMATDQLPVGCSNMGRFDAALARIDGDAATDVSIRLVEPGLTRGRIEQVGGQLFGATGIVNGNRFIAVALYQCGADNSAVAVRELVCRTLAGLALHATAVYGGESRR</sequence>
<proteinExistence type="predicted"/>
<keyword evidence="2" id="KW-1185">Reference proteome</keyword>
<evidence type="ECO:0008006" key="3">
    <source>
        <dbReference type="Google" id="ProtNLM"/>
    </source>
</evidence>
<dbReference type="Proteomes" id="UP000094224">
    <property type="component" value="Unassembled WGS sequence"/>
</dbReference>
<dbReference type="Gene3D" id="3.30.559.30">
    <property type="entry name" value="Nonribosomal peptide synthetase, condensation domain"/>
    <property type="match status" value="1"/>
</dbReference>
<evidence type="ECO:0000313" key="1">
    <source>
        <dbReference type="EMBL" id="ODR07930.1"/>
    </source>
</evidence>
<comment type="caution">
    <text evidence="1">The sequence shown here is derived from an EMBL/GenBank/DDBJ whole genome shotgun (WGS) entry which is preliminary data.</text>
</comment>
<dbReference type="AlphaFoldDB" id="A0A1E3T0Q5"/>
<protein>
    <recommendedName>
        <fullName evidence="3">Diacylglycerol O-acyltransferase</fullName>
    </recommendedName>
</protein>
<dbReference type="RefSeq" id="WP_069399698.1">
    <property type="nucleotide sequence ID" value="NZ_JACKTB010000012.1"/>
</dbReference>
<dbReference type="EMBL" id="MIHC01000010">
    <property type="protein sequence ID" value="ODR07930.1"/>
    <property type="molecule type" value="Genomic_DNA"/>
</dbReference>
<name>A0A1E3T0Q5_9MYCO</name>
<dbReference type="SUPFAM" id="SSF52777">
    <property type="entry name" value="CoA-dependent acyltransferases"/>
    <property type="match status" value="1"/>
</dbReference>
<reference evidence="2" key="1">
    <citation type="submission" date="2016-09" db="EMBL/GenBank/DDBJ databases">
        <authorList>
            <person name="Greninger A.L."/>
            <person name="Jerome K.R."/>
            <person name="Mcnair B."/>
            <person name="Wallis C."/>
            <person name="Fang F."/>
        </authorList>
    </citation>
    <scope>NUCLEOTIDE SEQUENCE [LARGE SCALE GENOMIC DNA]</scope>
    <source>
        <strain evidence="2">BC1_M4</strain>
    </source>
</reference>
<evidence type="ECO:0000313" key="2">
    <source>
        <dbReference type="Proteomes" id="UP000094224"/>
    </source>
</evidence>
<dbReference type="STRING" id="243061.AWC25_07530"/>
<organism evidence="1 2">
    <name type="scientific">Mycobacterium sherrisii</name>
    <dbReference type="NCBI Taxonomy" id="243061"/>
    <lineage>
        <taxon>Bacteria</taxon>
        <taxon>Bacillati</taxon>
        <taxon>Actinomycetota</taxon>
        <taxon>Actinomycetes</taxon>
        <taxon>Mycobacteriales</taxon>
        <taxon>Mycobacteriaceae</taxon>
        <taxon>Mycobacterium</taxon>
        <taxon>Mycobacterium simiae complex</taxon>
    </lineage>
</organism>
<gene>
    <name evidence="1" type="ORF">BHQ21_07620</name>
</gene>